<dbReference type="InterPro" id="IPR026971">
    <property type="entry name" value="CND1/NCAPD3"/>
</dbReference>
<name>A0A6I9NVN4_9TELE</name>
<gene>
    <name evidence="2" type="primary">LOC104956215</name>
</gene>
<dbReference type="GO" id="GO:0007076">
    <property type="term" value="P:mitotic chromosome condensation"/>
    <property type="evidence" value="ECO:0007669"/>
    <property type="project" value="InterPro"/>
</dbReference>
<dbReference type="RefSeq" id="XP_010781989.1">
    <property type="nucleotide sequence ID" value="XM_010783687.1"/>
</dbReference>
<dbReference type="PANTHER" id="PTHR14222:SF1">
    <property type="entry name" value="CONDENSIN-2 COMPLEX SUBUNIT D3"/>
    <property type="match status" value="1"/>
</dbReference>
<organism evidence="1 2">
    <name type="scientific">Notothenia coriiceps</name>
    <name type="common">black rockcod</name>
    <dbReference type="NCBI Taxonomy" id="8208"/>
    <lineage>
        <taxon>Eukaryota</taxon>
        <taxon>Metazoa</taxon>
        <taxon>Chordata</taxon>
        <taxon>Craniata</taxon>
        <taxon>Vertebrata</taxon>
        <taxon>Euteleostomi</taxon>
        <taxon>Actinopterygii</taxon>
        <taxon>Neopterygii</taxon>
        <taxon>Teleostei</taxon>
        <taxon>Neoteleostei</taxon>
        <taxon>Acanthomorphata</taxon>
        <taxon>Eupercaria</taxon>
        <taxon>Perciformes</taxon>
        <taxon>Notothenioidei</taxon>
        <taxon>Nototheniidae</taxon>
        <taxon>Notothenia</taxon>
    </lineage>
</organism>
<dbReference type="GO" id="GO:0010032">
    <property type="term" value="P:meiotic chromosome condensation"/>
    <property type="evidence" value="ECO:0007669"/>
    <property type="project" value="TreeGrafter"/>
</dbReference>
<reference evidence="2" key="1">
    <citation type="submission" date="2025-08" db="UniProtKB">
        <authorList>
            <consortium name="RefSeq"/>
        </authorList>
    </citation>
    <scope>IDENTIFICATION</scope>
    <source>
        <tissue evidence="2">Muscle</tissue>
    </source>
</reference>
<dbReference type="AlphaFoldDB" id="A0A6I9NVN4"/>
<evidence type="ECO:0000313" key="1">
    <source>
        <dbReference type="Proteomes" id="UP000504611"/>
    </source>
</evidence>
<dbReference type="KEGG" id="ncc:104956215"/>
<protein>
    <submittedName>
        <fullName evidence="2">Condensin-2 complex subunit D3-like</fullName>
    </submittedName>
</protein>
<dbReference type="GeneID" id="104956215"/>
<proteinExistence type="predicted"/>
<dbReference type="OrthoDB" id="10263978at2759"/>
<evidence type="ECO:0000313" key="2">
    <source>
        <dbReference type="RefSeq" id="XP_010781989.1"/>
    </source>
</evidence>
<feature type="non-terminal residue" evidence="2">
    <location>
        <position position="181"/>
    </location>
</feature>
<dbReference type="GO" id="GO:0000796">
    <property type="term" value="C:condensin complex"/>
    <property type="evidence" value="ECO:0007669"/>
    <property type="project" value="TreeGrafter"/>
</dbReference>
<sequence length="181" mass="21101">MFSQHFIECIFHFNSYDNHKSYNKFPQSERERLRFSLKGARNREKRFRIYRFLLEHFTDAQRFNITIKINQTVLACFADDELPLDADGADILSETFRILSMKEMKLQAISRPPGGVAAEVVEEENMATMAQAVMQAAQKKVVSQVQKKVFIENVVPVIITLKRLLEQKRSPVLRDLMAYLQ</sequence>
<dbReference type="Proteomes" id="UP000504611">
    <property type="component" value="Unplaced"/>
</dbReference>
<dbReference type="GO" id="GO:0042393">
    <property type="term" value="F:histone binding"/>
    <property type="evidence" value="ECO:0007669"/>
    <property type="project" value="TreeGrafter"/>
</dbReference>
<dbReference type="PANTHER" id="PTHR14222">
    <property type="entry name" value="CONDENSIN"/>
    <property type="match status" value="1"/>
</dbReference>
<accession>A0A6I9NVN4</accession>
<keyword evidence="1" id="KW-1185">Reference proteome</keyword>
<dbReference type="GO" id="GO:0000779">
    <property type="term" value="C:condensed chromosome, centromeric region"/>
    <property type="evidence" value="ECO:0007669"/>
    <property type="project" value="TreeGrafter"/>
</dbReference>